<evidence type="ECO:0000313" key="2">
    <source>
        <dbReference type="EMBL" id="APZ93848.1"/>
    </source>
</evidence>
<evidence type="ECO:0000256" key="1">
    <source>
        <dbReference type="SAM" id="MobiDB-lite"/>
    </source>
</evidence>
<gene>
    <name evidence="2" type="ORF">Fuma_03466</name>
</gene>
<evidence type="ECO:0000313" key="3">
    <source>
        <dbReference type="Proteomes" id="UP000187735"/>
    </source>
</evidence>
<dbReference type="STRING" id="1891926.Fuma_03466"/>
<dbReference type="EMBL" id="CP017641">
    <property type="protein sequence ID" value="APZ93848.1"/>
    <property type="molecule type" value="Genomic_DNA"/>
</dbReference>
<reference evidence="2 3" key="1">
    <citation type="journal article" date="2016" name="Front. Microbiol.">
        <title>Fuerstia marisgermanicae gen. nov., sp. nov., an Unusual Member of the Phylum Planctomycetes from the German Wadden Sea.</title>
        <authorList>
            <person name="Kohn T."/>
            <person name="Heuer A."/>
            <person name="Jogler M."/>
            <person name="Vollmers J."/>
            <person name="Boedeker C."/>
            <person name="Bunk B."/>
            <person name="Rast P."/>
            <person name="Borchert D."/>
            <person name="Glockner I."/>
            <person name="Freese H.M."/>
            <person name="Klenk H.P."/>
            <person name="Overmann J."/>
            <person name="Kaster A.K."/>
            <person name="Rohde M."/>
            <person name="Wiegand S."/>
            <person name="Jogler C."/>
        </authorList>
    </citation>
    <scope>NUCLEOTIDE SEQUENCE [LARGE SCALE GENOMIC DNA]</scope>
    <source>
        <strain evidence="2 3">NH11</strain>
    </source>
</reference>
<sequence length="88" mass="9903">MPGRIRLPVAPRQTRMQRKVRSARNVKFRSESAGGDRQNAGDMHLLTSSLSWSSLQKLDGSLLLCASDPSFKLEQKLERTPLFHALKV</sequence>
<accession>A0A1P8WIG9</accession>
<organism evidence="2 3">
    <name type="scientific">Fuerstiella marisgermanici</name>
    <dbReference type="NCBI Taxonomy" id="1891926"/>
    <lineage>
        <taxon>Bacteria</taxon>
        <taxon>Pseudomonadati</taxon>
        <taxon>Planctomycetota</taxon>
        <taxon>Planctomycetia</taxon>
        <taxon>Planctomycetales</taxon>
        <taxon>Planctomycetaceae</taxon>
        <taxon>Fuerstiella</taxon>
    </lineage>
</organism>
<keyword evidence="3" id="KW-1185">Reference proteome</keyword>
<dbReference type="AlphaFoldDB" id="A0A1P8WIG9"/>
<name>A0A1P8WIG9_9PLAN</name>
<dbReference type="KEGG" id="fmr:Fuma_03466"/>
<feature type="compositionally biased region" description="Basic residues" evidence="1">
    <location>
        <begin position="15"/>
        <end position="27"/>
    </location>
</feature>
<protein>
    <submittedName>
        <fullName evidence="2">Uncharacterized protein</fullName>
    </submittedName>
</protein>
<feature type="region of interest" description="Disordered" evidence="1">
    <location>
        <begin position="1"/>
        <end position="41"/>
    </location>
</feature>
<proteinExistence type="predicted"/>
<dbReference type="Proteomes" id="UP000187735">
    <property type="component" value="Chromosome"/>
</dbReference>